<name>A0A150XF63_9BACT</name>
<comment type="caution">
    <text evidence="2">The sequence shown here is derived from an EMBL/GenBank/DDBJ whole genome shotgun (WGS) entry which is preliminary data.</text>
</comment>
<comment type="similarity">
    <text evidence="1">Belongs to the ROK (NagC/XylR) family.</text>
</comment>
<sequence>MRETAIGIDIGGTFTKFGLTDVEGNVLMEGSIPTYTHKEIKSFLDALSQAINESLDELNEPIEILGVGIGAPNGNYYKGTIEHAPNLHWKGIVPFIDMFKEYFDLPMVLTNDANAAAIGEKVFGGAKDMDDFIVITLGTGLGSGLVTRGKLIYGHDGLAGELGHTNVYPDGRECNCGKRGCLETYASASGIKRTVFKLLATNNVDTPLRTYTYESLTSKKITEMALEGDPIALEAYTYTSDILGLKLADAAAVTSPQAIFLFGGLAKAGDILVEATKKSFNEYLYPGYKGKIEIRLSDLMDRNAAVLGASALVWSEIAHSESIRVPQQARVV</sequence>
<gene>
    <name evidence="2" type="ORF">AWW68_00940</name>
</gene>
<dbReference type="AlphaFoldDB" id="A0A150XF63"/>
<dbReference type="PANTHER" id="PTHR18964">
    <property type="entry name" value="ROK (REPRESSOR, ORF, KINASE) FAMILY"/>
    <property type="match status" value="1"/>
</dbReference>
<dbReference type="STRING" id="333140.AWW68_00940"/>
<proteinExistence type="inferred from homology"/>
<organism evidence="2 3">
    <name type="scientific">Roseivirga spongicola</name>
    <dbReference type="NCBI Taxonomy" id="333140"/>
    <lineage>
        <taxon>Bacteria</taxon>
        <taxon>Pseudomonadati</taxon>
        <taxon>Bacteroidota</taxon>
        <taxon>Cytophagia</taxon>
        <taxon>Cytophagales</taxon>
        <taxon>Roseivirgaceae</taxon>
        <taxon>Roseivirga</taxon>
    </lineage>
</organism>
<reference evidence="2 3" key="1">
    <citation type="submission" date="2016-01" db="EMBL/GenBank/DDBJ databases">
        <title>Genome sequencing of Roseivirga spongicola UST030701-084.</title>
        <authorList>
            <person name="Selvaratnam C."/>
            <person name="Thevarajoo S."/>
            <person name="Goh K.M."/>
            <person name="Ee R."/>
            <person name="Chan K.-G."/>
            <person name="Chong C.S."/>
        </authorList>
    </citation>
    <scope>NUCLEOTIDE SEQUENCE [LARGE SCALE GENOMIC DNA]</scope>
    <source>
        <strain evidence="2 3">UST030701-084</strain>
    </source>
</reference>
<dbReference type="Proteomes" id="UP000075606">
    <property type="component" value="Unassembled WGS sequence"/>
</dbReference>
<dbReference type="Pfam" id="PF00480">
    <property type="entry name" value="ROK"/>
    <property type="match status" value="1"/>
</dbReference>
<dbReference type="EMBL" id="LRPC01000001">
    <property type="protein sequence ID" value="KYG77365.1"/>
    <property type="molecule type" value="Genomic_DNA"/>
</dbReference>
<evidence type="ECO:0000256" key="1">
    <source>
        <dbReference type="ARBA" id="ARBA00006479"/>
    </source>
</evidence>
<protein>
    <submittedName>
        <fullName evidence="2">Glucokinase</fullName>
    </submittedName>
</protein>
<accession>A0A150XF63</accession>
<keyword evidence="2" id="KW-0418">Kinase</keyword>
<dbReference type="PROSITE" id="PS01125">
    <property type="entry name" value="ROK"/>
    <property type="match status" value="1"/>
</dbReference>
<dbReference type="PANTHER" id="PTHR18964:SF149">
    <property type="entry name" value="BIFUNCTIONAL UDP-N-ACETYLGLUCOSAMINE 2-EPIMERASE_N-ACETYLMANNOSAMINE KINASE"/>
    <property type="match status" value="1"/>
</dbReference>
<dbReference type="GO" id="GO:0016301">
    <property type="term" value="F:kinase activity"/>
    <property type="evidence" value="ECO:0007669"/>
    <property type="project" value="UniProtKB-KW"/>
</dbReference>
<dbReference type="InterPro" id="IPR000600">
    <property type="entry name" value="ROK"/>
</dbReference>
<dbReference type="InterPro" id="IPR043129">
    <property type="entry name" value="ATPase_NBD"/>
</dbReference>
<dbReference type="Gene3D" id="3.30.420.40">
    <property type="match status" value="2"/>
</dbReference>
<dbReference type="RefSeq" id="WP_068215625.1">
    <property type="nucleotide sequence ID" value="NZ_CP139724.1"/>
</dbReference>
<dbReference type="OrthoDB" id="9810372at2"/>
<evidence type="ECO:0000313" key="3">
    <source>
        <dbReference type="Proteomes" id="UP000075606"/>
    </source>
</evidence>
<dbReference type="InterPro" id="IPR049874">
    <property type="entry name" value="ROK_cs"/>
</dbReference>
<keyword evidence="2" id="KW-0808">Transferase</keyword>
<keyword evidence="3" id="KW-1185">Reference proteome</keyword>
<dbReference type="SUPFAM" id="SSF53067">
    <property type="entry name" value="Actin-like ATPase domain"/>
    <property type="match status" value="1"/>
</dbReference>
<evidence type="ECO:0000313" key="2">
    <source>
        <dbReference type="EMBL" id="KYG77365.1"/>
    </source>
</evidence>